<evidence type="ECO:0000313" key="2">
    <source>
        <dbReference type="Proteomes" id="UP001283361"/>
    </source>
</evidence>
<dbReference type="AlphaFoldDB" id="A0AAE1CQY7"/>
<comment type="caution">
    <text evidence="1">The sequence shown here is derived from an EMBL/GenBank/DDBJ whole genome shotgun (WGS) entry which is preliminary data.</text>
</comment>
<dbReference type="EMBL" id="JAWDGP010007114">
    <property type="protein sequence ID" value="KAK3729775.1"/>
    <property type="molecule type" value="Genomic_DNA"/>
</dbReference>
<name>A0AAE1CQY7_9GAST</name>
<accession>A0AAE1CQY7</accession>
<protein>
    <submittedName>
        <fullName evidence="1">Uncharacterized protein</fullName>
    </submittedName>
</protein>
<dbReference type="Proteomes" id="UP001283361">
    <property type="component" value="Unassembled WGS sequence"/>
</dbReference>
<organism evidence="1 2">
    <name type="scientific">Elysia crispata</name>
    <name type="common">lettuce slug</name>
    <dbReference type="NCBI Taxonomy" id="231223"/>
    <lineage>
        <taxon>Eukaryota</taxon>
        <taxon>Metazoa</taxon>
        <taxon>Spiralia</taxon>
        <taxon>Lophotrochozoa</taxon>
        <taxon>Mollusca</taxon>
        <taxon>Gastropoda</taxon>
        <taxon>Heterobranchia</taxon>
        <taxon>Euthyneura</taxon>
        <taxon>Panpulmonata</taxon>
        <taxon>Sacoglossa</taxon>
        <taxon>Placobranchoidea</taxon>
        <taxon>Plakobranchidae</taxon>
        <taxon>Elysia</taxon>
    </lineage>
</organism>
<keyword evidence="2" id="KW-1185">Reference proteome</keyword>
<sequence>MESFKLSSSQGQRRNAEFRTHYPLAIVMVLLLNQADEEDMSGSLAVLVLRHCDGRRKCRHKSAIEFSQPHGVLRDFNLEHFGGDG</sequence>
<proteinExistence type="predicted"/>
<gene>
    <name evidence="1" type="ORF">RRG08_022088</name>
</gene>
<evidence type="ECO:0000313" key="1">
    <source>
        <dbReference type="EMBL" id="KAK3729775.1"/>
    </source>
</evidence>
<reference evidence="1" key="1">
    <citation type="journal article" date="2023" name="G3 (Bethesda)">
        <title>A reference genome for the long-term kleptoplast-retaining sea slug Elysia crispata morphotype clarki.</title>
        <authorList>
            <person name="Eastman K.E."/>
            <person name="Pendleton A.L."/>
            <person name="Shaikh M.A."/>
            <person name="Suttiyut T."/>
            <person name="Ogas R."/>
            <person name="Tomko P."/>
            <person name="Gavelis G."/>
            <person name="Widhalm J.R."/>
            <person name="Wisecaver J.H."/>
        </authorList>
    </citation>
    <scope>NUCLEOTIDE SEQUENCE</scope>
    <source>
        <strain evidence="1">ECLA1</strain>
    </source>
</reference>